<keyword evidence="3" id="KW-1185">Reference proteome</keyword>
<evidence type="ECO:0000256" key="1">
    <source>
        <dbReference type="SAM" id="MobiDB-lite"/>
    </source>
</evidence>
<proteinExistence type="predicted"/>
<evidence type="ECO:0000313" key="3">
    <source>
        <dbReference type="Proteomes" id="UP000559256"/>
    </source>
</evidence>
<accession>A0A8H5CW46</accession>
<gene>
    <name evidence="2" type="ORF">D9758_012721</name>
</gene>
<dbReference type="AlphaFoldDB" id="A0A8H5CW46"/>
<protein>
    <submittedName>
        <fullName evidence="2">Uncharacterized protein</fullName>
    </submittedName>
</protein>
<dbReference type="Proteomes" id="UP000559256">
    <property type="component" value="Unassembled WGS sequence"/>
</dbReference>
<feature type="region of interest" description="Disordered" evidence="1">
    <location>
        <begin position="1"/>
        <end position="48"/>
    </location>
</feature>
<sequence length="80" mass="9603">MAFRMRGRLMQAVDPEKRVTRKKQQSSWTERIGGSRCPSRLPMRNDQNIPPERAYMRKKPFLQLVSIYLTQNHYRVLLLK</sequence>
<name>A0A8H5CW46_9AGAR</name>
<reference evidence="2 3" key="1">
    <citation type="journal article" date="2020" name="ISME J.">
        <title>Uncovering the hidden diversity of litter-decomposition mechanisms in mushroom-forming fungi.</title>
        <authorList>
            <person name="Floudas D."/>
            <person name="Bentzer J."/>
            <person name="Ahren D."/>
            <person name="Johansson T."/>
            <person name="Persson P."/>
            <person name="Tunlid A."/>
        </authorList>
    </citation>
    <scope>NUCLEOTIDE SEQUENCE [LARGE SCALE GENOMIC DNA]</scope>
    <source>
        <strain evidence="2 3">CBS 291.85</strain>
    </source>
</reference>
<organism evidence="2 3">
    <name type="scientific">Tetrapyrgos nigripes</name>
    <dbReference type="NCBI Taxonomy" id="182062"/>
    <lineage>
        <taxon>Eukaryota</taxon>
        <taxon>Fungi</taxon>
        <taxon>Dikarya</taxon>
        <taxon>Basidiomycota</taxon>
        <taxon>Agaricomycotina</taxon>
        <taxon>Agaricomycetes</taxon>
        <taxon>Agaricomycetidae</taxon>
        <taxon>Agaricales</taxon>
        <taxon>Marasmiineae</taxon>
        <taxon>Marasmiaceae</taxon>
        <taxon>Tetrapyrgos</taxon>
    </lineage>
</organism>
<dbReference type="EMBL" id="JAACJM010000083">
    <property type="protein sequence ID" value="KAF5349037.1"/>
    <property type="molecule type" value="Genomic_DNA"/>
</dbReference>
<evidence type="ECO:0000313" key="2">
    <source>
        <dbReference type="EMBL" id="KAF5349037.1"/>
    </source>
</evidence>
<comment type="caution">
    <text evidence="2">The sequence shown here is derived from an EMBL/GenBank/DDBJ whole genome shotgun (WGS) entry which is preliminary data.</text>
</comment>